<dbReference type="EMBL" id="QQZZ01000099">
    <property type="protein sequence ID" value="RMZ42964.1"/>
    <property type="molecule type" value="Genomic_DNA"/>
</dbReference>
<protein>
    <recommendedName>
        <fullName evidence="2">Heterokaryon incompatibility domain-containing protein</fullName>
    </recommendedName>
</protein>
<dbReference type="AlphaFoldDB" id="A0AB74C9J7"/>
<dbReference type="Proteomes" id="UP000275480">
    <property type="component" value="Unassembled WGS sequence"/>
</dbReference>
<evidence type="ECO:0000256" key="1">
    <source>
        <dbReference type="SAM" id="MobiDB-lite"/>
    </source>
</evidence>
<organism evidence="3 4">
    <name type="scientific">Aspergillus flavus</name>
    <dbReference type="NCBI Taxonomy" id="5059"/>
    <lineage>
        <taxon>Eukaryota</taxon>
        <taxon>Fungi</taxon>
        <taxon>Dikarya</taxon>
        <taxon>Ascomycota</taxon>
        <taxon>Pezizomycotina</taxon>
        <taxon>Eurotiomycetes</taxon>
        <taxon>Eurotiomycetidae</taxon>
        <taxon>Eurotiales</taxon>
        <taxon>Aspergillaceae</taxon>
        <taxon>Aspergillus</taxon>
        <taxon>Aspergillus subgen. Circumdati</taxon>
    </lineage>
</organism>
<accession>A0AB74C9J7</accession>
<feature type="domain" description="Heterokaryon incompatibility" evidence="2">
    <location>
        <begin position="50"/>
        <end position="193"/>
    </location>
</feature>
<dbReference type="InterPro" id="IPR052895">
    <property type="entry name" value="HetReg/Transcr_Mod"/>
</dbReference>
<dbReference type="InterPro" id="IPR010730">
    <property type="entry name" value="HET"/>
</dbReference>
<dbReference type="Pfam" id="PF06985">
    <property type="entry name" value="HET"/>
    <property type="match status" value="1"/>
</dbReference>
<sequence length="654" mass="73390">MSSDLYKSVPLEPNATRMVRLLPDKETNAEIKCELFTYDLTGAEGGKHLYEALSYVWSGDEEGSAEKHKEIILHGHTVPITANLHAALVNLRDHQLERVLWVDAICINQDDMDEKNQQIPLMRTIYAQADRVIIWLGEAFEDGDKALEIIRNIAEKRFKSGNDSATKLLESSSELCLKLLRRKWFRRIWVLQEAGVARSIEIMCGSVQINGYTFCEGLGQLEIPSSLGHIHPVVYLIRGAHFRPRNAPKLRGSLCIGELIEMYRYHMASTSHDKVYALLGLAADDPNTPGLKPDYNVPWYDVFSNTIQYILSGEGIVETYPEKDIAIIQTKCWILGCIGSVEDIYESNRQKLNILFNDSPESSQPGYNDNPDTESLREMDSRQSPPYDITLTWARTVSDTENDVRPRDPMELIQIAPQYQKEGSDTEEGSTDLRVIVDGIAVQLADQGEPGLFKGWLTQMGTAVPVSEQVVKAVVGNTTPDGPQIVEMLLQYQGNLPVTEEVVKVAAEHNGGYAPMILDLLLEYRDNIPVTEEVVKAVAMNKGHTYWPLKTRRLPQKYRLHNHWLMSSYYLPQWYPGLRQSLSQASGAPSMQPARARGKARPAMSETICLGWFNDNELWYSGWAIIVKASVEALEDGCGNTANSSADKDVGDMV</sequence>
<gene>
    <name evidence="3" type="ORF">CA14_007448</name>
</gene>
<dbReference type="PANTHER" id="PTHR24148">
    <property type="entry name" value="ANKYRIN REPEAT DOMAIN-CONTAINING PROTEIN 39 HOMOLOG-RELATED"/>
    <property type="match status" value="1"/>
</dbReference>
<proteinExistence type="predicted"/>
<evidence type="ECO:0000259" key="2">
    <source>
        <dbReference type="Pfam" id="PF06985"/>
    </source>
</evidence>
<dbReference type="PANTHER" id="PTHR24148:SF78">
    <property type="entry name" value="HETEROKARYON INCOMPATIBILITY DOMAIN-CONTAINING PROTEIN"/>
    <property type="match status" value="1"/>
</dbReference>
<comment type="caution">
    <text evidence="3">The sequence shown here is derived from an EMBL/GenBank/DDBJ whole genome shotgun (WGS) entry which is preliminary data.</text>
</comment>
<name>A0AB74C9J7_ASPFL</name>
<feature type="region of interest" description="Disordered" evidence="1">
    <location>
        <begin position="356"/>
        <end position="384"/>
    </location>
</feature>
<evidence type="ECO:0000313" key="3">
    <source>
        <dbReference type="EMBL" id="RMZ42964.1"/>
    </source>
</evidence>
<dbReference type="Pfam" id="PF23397">
    <property type="entry name" value="DUF7104"/>
    <property type="match status" value="3"/>
</dbReference>
<reference evidence="3 4" key="1">
    <citation type="submission" date="2018-07" db="EMBL/GenBank/DDBJ databases">
        <title>Identification of spontaneous genetic mutation associated with occurrence of a yellow conidial color mutant of Aspergillus flavus.</title>
        <authorList>
            <person name="Chang P.-K."/>
            <person name="Mack B.M."/>
            <person name="Scharfenstein L."/>
            <person name="Gilbert M.K."/>
        </authorList>
    </citation>
    <scope>NUCLEOTIDE SEQUENCE [LARGE SCALE GENOMIC DNA]</scope>
    <source>
        <strain evidence="3 4">CA14</strain>
    </source>
</reference>
<dbReference type="InterPro" id="IPR055530">
    <property type="entry name" value="DUF7104"/>
</dbReference>
<evidence type="ECO:0000313" key="4">
    <source>
        <dbReference type="Proteomes" id="UP000275480"/>
    </source>
</evidence>